<organism evidence="3 4">
    <name type="scientific">Ancylostoma ceylanicum</name>
    <dbReference type="NCBI Taxonomy" id="53326"/>
    <lineage>
        <taxon>Eukaryota</taxon>
        <taxon>Metazoa</taxon>
        <taxon>Ecdysozoa</taxon>
        <taxon>Nematoda</taxon>
        <taxon>Chromadorea</taxon>
        <taxon>Rhabditida</taxon>
        <taxon>Rhabditina</taxon>
        <taxon>Rhabditomorpha</taxon>
        <taxon>Strongyloidea</taxon>
        <taxon>Ancylostomatidae</taxon>
        <taxon>Ancylostomatinae</taxon>
        <taxon>Ancylostoma</taxon>
    </lineage>
</organism>
<feature type="chain" id="PRO_5001490178" description="Saposin B-type domain-containing protein" evidence="2">
    <location>
        <begin position="20"/>
        <end position="137"/>
    </location>
</feature>
<reference evidence="4" key="1">
    <citation type="journal article" date="2015" name="Nat. Genet.">
        <title>The genome and transcriptome of the zoonotic hookworm Ancylostoma ceylanicum identify infection-specific gene families.</title>
        <authorList>
            <person name="Schwarz E.M."/>
            <person name="Hu Y."/>
            <person name="Antoshechkin I."/>
            <person name="Miller M.M."/>
            <person name="Sternberg P.W."/>
            <person name="Aroian R.V."/>
        </authorList>
    </citation>
    <scope>NUCLEOTIDE SEQUENCE</scope>
    <source>
        <strain evidence="4">HY135</strain>
    </source>
</reference>
<keyword evidence="4" id="KW-1185">Reference proteome</keyword>
<evidence type="ECO:0000313" key="4">
    <source>
        <dbReference type="Proteomes" id="UP000024635"/>
    </source>
</evidence>
<evidence type="ECO:0000256" key="1">
    <source>
        <dbReference type="SAM" id="MobiDB-lite"/>
    </source>
</evidence>
<protein>
    <recommendedName>
        <fullName evidence="5">Saposin B-type domain-containing protein</fullName>
    </recommendedName>
</protein>
<evidence type="ECO:0000256" key="2">
    <source>
        <dbReference type="SAM" id="SignalP"/>
    </source>
</evidence>
<dbReference type="Proteomes" id="UP000024635">
    <property type="component" value="Unassembled WGS sequence"/>
</dbReference>
<comment type="caution">
    <text evidence="3">The sequence shown here is derived from an EMBL/GenBank/DDBJ whole genome shotgun (WGS) entry which is preliminary data.</text>
</comment>
<evidence type="ECO:0008006" key="5">
    <source>
        <dbReference type="Google" id="ProtNLM"/>
    </source>
</evidence>
<dbReference type="AlphaFoldDB" id="A0A016T0B9"/>
<dbReference type="EMBL" id="JARK01001486">
    <property type="protein sequence ID" value="EYB96438.1"/>
    <property type="molecule type" value="Genomic_DNA"/>
</dbReference>
<evidence type="ECO:0000313" key="3">
    <source>
        <dbReference type="EMBL" id="EYB96438.1"/>
    </source>
</evidence>
<name>A0A016T0B9_9BILA</name>
<sequence length="137" mass="15606">MLRLLAFLVLVRIAEQCSATKNNPLDPPCPDDHPFDPDEQPVDPDDHPSDSSLCRSCREFLTQLKLAAPRKLDSAVDGTRTAARDYLPFYNYVDSTIIEFLSICVQSTSRWILGCIDPRRECTRLYLCNEIGSIRMR</sequence>
<feature type="region of interest" description="Disordered" evidence="1">
    <location>
        <begin position="22"/>
        <end position="51"/>
    </location>
</feature>
<dbReference type="OrthoDB" id="5862352at2759"/>
<feature type="signal peptide" evidence="2">
    <location>
        <begin position="1"/>
        <end position="19"/>
    </location>
</feature>
<gene>
    <name evidence="3" type="primary">Acey_s0150.g2754</name>
    <name evidence="3" type="ORF">Y032_0150g2754</name>
</gene>
<accession>A0A016T0B9</accession>
<keyword evidence="2" id="KW-0732">Signal</keyword>
<proteinExistence type="predicted"/>